<evidence type="ECO:0000256" key="2">
    <source>
        <dbReference type="ARBA" id="ARBA00023235"/>
    </source>
</evidence>
<dbReference type="EMBL" id="JQ844164">
    <property type="protein sequence ID" value="AGS51568.1"/>
    <property type="molecule type" value="Genomic_DNA"/>
</dbReference>
<evidence type="ECO:0000313" key="4">
    <source>
        <dbReference type="EMBL" id="AGS51568.1"/>
    </source>
</evidence>
<accession>A0A806KMI8</accession>
<dbReference type="AlphaFoldDB" id="A0A806KMI8"/>
<evidence type="ECO:0000259" key="3">
    <source>
        <dbReference type="Pfam" id="PF00849"/>
    </source>
</evidence>
<comment type="similarity">
    <text evidence="1">Belongs to the pseudouridine synthase RluA family.</text>
</comment>
<organism evidence="4">
    <name type="scientific">uncultured bacterium contig00004</name>
    <dbReference type="NCBI Taxonomy" id="1181496"/>
    <lineage>
        <taxon>Bacteria</taxon>
        <taxon>environmental samples</taxon>
    </lineage>
</organism>
<dbReference type="CDD" id="cd02869">
    <property type="entry name" value="PseudoU_synth_RluA_like"/>
    <property type="match status" value="1"/>
</dbReference>
<dbReference type="PANTHER" id="PTHR21600:SF83">
    <property type="entry name" value="PSEUDOURIDYLATE SYNTHASE RPUSD4, MITOCHONDRIAL"/>
    <property type="match status" value="1"/>
</dbReference>
<dbReference type="GO" id="GO:0003723">
    <property type="term" value="F:RNA binding"/>
    <property type="evidence" value="ECO:0007669"/>
    <property type="project" value="InterPro"/>
</dbReference>
<dbReference type="InterPro" id="IPR020103">
    <property type="entry name" value="PsdUridine_synth_cat_dom_sf"/>
</dbReference>
<dbReference type="GO" id="GO:0140098">
    <property type="term" value="F:catalytic activity, acting on RNA"/>
    <property type="evidence" value="ECO:0007669"/>
    <property type="project" value="UniProtKB-ARBA"/>
</dbReference>
<dbReference type="SUPFAM" id="SSF55120">
    <property type="entry name" value="Pseudouridine synthase"/>
    <property type="match status" value="1"/>
</dbReference>
<sequence length="245" mass="27090">MPENNHAVPLQSRILYQSPACIVVNKLKGEAVEGAVQGMVNLPQELAAILPANTELIEAVHRLDVPVTGCALFALTSDALTFLNAAFSEENSSIAKLYWAIVEKPSRPLSESGEFTHWIETNTQKNKSFAYDKEAPGRKKAVMRYRVIGEGTNYLFVEIDLLSGRHHQIRAQFAAIGLHIKGDLKYGAKRSEKTGGIRLHARSLAFPDPLNKSEKITVTAAPPERDNLWEAFENSSHGGTETRRE</sequence>
<reference evidence="4" key="1">
    <citation type="submission" date="2012-03" db="EMBL/GenBank/DDBJ databases">
        <title>Functional metagenomics reveals considerable lignocellulase gene clusters in the gut microbiome of a wood-feeding higher termite.</title>
        <authorList>
            <person name="Liu N."/>
        </authorList>
    </citation>
    <scope>NUCLEOTIDE SEQUENCE</scope>
</reference>
<dbReference type="Pfam" id="PF00849">
    <property type="entry name" value="PseudoU_synth_2"/>
    <property type="match status" value="1"/>
</dbReference>
<dbReference type="InterPro" id="IPR050188">
    <property type="entry name" value="RluA_PseudoU_synthase"/>
</dbReference>
<dbReference type="GO" id="GO:0001522">
    <property type="term" value="P:pseudouridine synthesis"/>
    <property type="evidence" value="ECO:0007669"/>
    <property type="project" value="InterPro"/>
</dbReference>
<dbReference type="InterPro" id="IPR006145">
    <property type="entry name" value="PsdUridine_synth_RsuA/RluA"/>
</dbReference>
<proteinExistence type="inferred from homology"/>
<keyword evidence="2" id="KW-0413">Isomerase</keyword>
<evidence type="ECO:0000256" key="1">
    <source>
        <dbReference type="ARBA" id="ARBA00010876"/>
    </source>
</evidence>
<feature type="domain" description="Pseudouridine synthase RsuA/RluA-like" evidence="3">
    <location>
        <begin position="22"/>
        <end position="175"/>
    </location>
</feature>
<dbReference type="GO" id="GO:0009982">
    <property type="term" value="F:pseudouridine synthase activity"/>
    <property type="evidence" value="ECO:0007669"/>
    <property type="project" value="InterPro"/>
</dbReference>
<dbReference type="Gene3D" id="3.30.2350.10">
    <property type="entry name" value="Pseudouridine synthase"/>
    <property type="match status" value="1"/>
</dbReference>
<dbReference type="PANTHER" id="PTHR21600">
    <property type="entry name" value="MITOCHONDRIAL RNA PSEUDOURIDINE SYNTHASE"/>
    <property type="match status" value="1"/>
</dbReference>
<protein>
    <submittedName>
        <fullName evidence="4">RNA pseudouridylate synthase, group 1</fullName>
    </submittedName>
</protein>
<name>A0A806KMI8_9BACT</name>
<dbReference type="GO" id="GO:0006396">
    <property type="term" value="P:RNA processing"/>
    <property type="evidence" value="ECO:0007669"/>
    <property type="project" value="UniProtKB-ARBA"/>
</dbReference>